<dbReference type="InterPro" id="IPR001633">
    <property type="entry name" value="EAL_dom"/>
</dbReference>
<dbReference type="PANTHER" id="PTHR33121">
    <property type="entry name" value="CYCLIC DI-GMP PHOSPHODIESTERASE PDEF"/>
    <property type="match status" value="1"/>
</dbReference>
<gene>
    <name evidence="3" type="ORF">A0U92_01805</name>
</gene>
<accession>A0A1U9KD20</accession>
<feature type="region of interest" description="Disordered" evidence="1">
    <location>
        <begin position="1"/>
        <end position="26"/>
    </location>
</feature>
<proteinExistence type="predicted"/>
<evidence type="ECO:0000313" key="4">
    <source>
        <dbReference type="Proteomes" id="UP000188937"/>
    </source>
</evidence>
<dbReference type="EMBL" id="CP014692">
    <property type="protein sequence ID" value="AQS83713.1"/>
    <property type="molecule type" value="Genomic_DNA"/>
</dbReference>
<dbReference type="KEGG" id="aace:A0U92_01805"/>
<feature type="region of interest" description="Disordered" evidence="1">
    <location>
        <begin position="248"/>
        <end position="272"/>
    </location>
</feature>
<organism evidence="3 4">
    <name type="scientific">Acetobacter aceti</name>
    <dbReference type="NCBI Taxonomy" id="435"/>
    <lineage>
        <taxon>Bacteria</taxon>
        <taxon>Pseudomonadati</taxon>
        <taxon>Pseudomonadota</taxon>
        <taxon>Alphaproteobacteria</taxon>
        <taxon>Acetobacterales</taxon>
        <taxon>Acetobacteraceae</taxon>
        <taxon>Acetobacter</taxon>
        <taxon>Acetobacter subgen. Acetobacter</taxon>
    </lineage>
</organism>
<sequence length="272" mass="29709">MPVTPASGRPETTHRLASHTAGTHTRQRTEISFSIVPRFSLSTLTVVGGDLCSPPSLTSGRMTLRRRQKEPFWLPLLLEGCRMAAEFPPHCRLALPVETPEAFPVDLLDHLVTALSDQQLPASKLDLEFTEASLAVDSDVLIYSLAALRDAGVGLVLSGFGTGLTSLSLLRDRTLSGLLTDVKLDRHLFCHDDPTHLQAGQSIARAVVQLGIDFGLNTRAEGVDTAEILHFLQTIQCQEGRGNMLGKPQSPIDFLKDQKTDRSVARKRKRAS</sequence>
<dbReference type="GO" id="GO:0071111">
    <property type="term" value="F:cyclic-guanylate-specific phosphodiesterase activity"/>
    <property type="evidence" value="ECO:0007669"/>
    <property type="project" value="InterPro"/>
</dbReference>
<dbReference type="SMART" id="SM00052">
    <property type="entry name" value="EAL"/>
    <property type="match status" value="1"/>
</dbReference>
<dbReference type="OrthoDB" id="7219585at2"/>
<dbReference type="Gene3D" id="3.20.20.450">
    <property type="entry name" value="EAL domain"/>
    <property type="match status" value="1"/>
</dbReference>
<feature type="domain" description="EAL" evidence="2">
    <location>
        <begin position="1"/>
        <end position="262"/>
    </location>
</feature>
<dbReference type="CDD" id="cd01948">
    <property type="entry name" value="EAL"/>
    <property type="match status" value="1"/>
</dbReference>
<keyword evidence="4" id="KW-1185">Reference proteome</keyword>
<dbReference type="Proteomes" id="UP000188937">
    <property type="component" value="Chromosome"/>
</dbReference>
<dbReference type="PANTHER" id="PTHR33121:SF71">
    <property type="entry name" value="OXYGEN SENSOR PROTEIN DOSP"/>
    <property type="match status" value="1"/>
</dbReference>
<dbReference type="SUPFAM" id="SSF141868">
    <property type="entry name" value="EAL domain-like"/>
    <property type="match status" value="1"/>
</dbReference>
<dbReference type="InterPro" id="IPR035919">
    <property type="entry name" value="EAL_sf"/>
</dbReference>
<protein>
    <submittedName>
        <fullName evidence="3">Diguanylate cyclase</fullName>
    </submittedName>
</protein>
<dbReference type="STRING" id="435.A0U92_01805"/>
<evidence type="ECO:0000259" key="2">
    <source>
        <dbReference type="PROSITE" id="PS50883"/>
    </source>
</evidence>
<name>A0A1U9KD20_ACEAC</name>
<evidence type="ECO:0000256" key="1">
    <source>
        <dbReference type="SAM" id="MobiDB-lite"/>
    </source>
</evidence>
<dbReference type="Pfam" id="PF00563">
    <property type="entry name" value="EAL"/>
    <property type="match status" value="1"/>
</dbReference>
<dbReference type="InterPro" id="IPR050706">
    <property type="entry name" value="Cyclic-di-GMP_PDE-like"/>
</dbReference>
<dbReference type="AlphaFoldDB" id="A0A1U9KD20"/>
<reference evidence="3 4" key="1">
    <citation type="submission" date="2016-03" db="EMBL/GenBank/DDBJ databases">
        <title>Acetic acid bacteria sequencing.</title>
        <authorList>
            <person name="Brandt J."/>
            <person name="Jakob F."/>
            <person name="Vogel R.F."/>
        </authorList>
    </citation>
    <scope>NUCLEOTIDE SEQUENCE [LARGE SCALE GENOMIC DNA]</scope>
    <source>
        <strain evidence="3 4">TMW2.1153</strain>
    </source>
</reference>
<evidence type="ECO:0000313" key="3">
    <source>
        <dbReference type="EMBL" id="AQS83713.1"/>
    </source>
</evidence>
<feature type="compositionally biased region" description="Basic and acidic residues" evidence="1">
    <location>
        <begin position="254"/>
        <end position="264"/>
    </location>
</feature>
<dbReference type="PROSITE" id="PS50883">
    <property type="entry name" value="EAL"/>
    <property type="match status" value="1"/>
</dbReference>